<evidence type="ECO:0000256" key="6">
    <source>
        <dbReference type="ARBA" id="ARBA00022692"/>
    </source>
</evidence>
<evidence type="ECO:0000256" key="3">
    <source>
        <dbReference type="ARBA" id="ARBA00022448"/>
    </source>
</evidence>
<dbReference type="CDD" id="cd18185">
    <property type="entry name" value="ATP-synt_Fo_c_ATPE"/>
    <property type="match status" value="1"/>
</dbReference>
<keyword evidence="9 14" id="KW-0406">Ion transport</keyword>
<name>A0A1E8GLS7_9LACT</name>
<keyword evidence="4 14" id="KW-1003">Cell membrane</keyword>
<evidence type="ECO:0000313" key="17">
    <source>
        <dbReference type="Proteomes" id="UP000178622"/>
    </source>
</evidence>
<keyword evidence="5 14" id="KW-0138">CF(0)</keyword>
<keyword evidence="8 14" id="KW-1133">Transmembrane helix</keyword>
<dbReference type="PRINTS" id="PR00124">
    <property type="entry name" value="ATPASEC"/>
</dbReference>
<dbReference type="NCBIfam" id="NF005363">
    <property type="entry name" value="PRK06876.1"/>
    <property type="match status" value="1"/>
</dbReference>
<dbReference type="FunFam" id="1.20.20.10:FF:000004">
    <property type="entry name" value="ATP synthase subunit c"/>
    <property type="match status" value="1"/>
</dbReference>
<dbReference type="RefSeq" id="WP_070792227.1">
    <property type="nucleotide sequence ID" value="NZ_MKIR01000020.1"/>
</dbReference>
<dbReference type="GO" id="GO:0005886">
    <property type="term" value="C:plasma membrane"/>
    <property type="evidence" value="ECO:0007669"/>
    <property type="project" value="UniProtKB-SubCell"/>
</dbReference>
<comment type="function">
    <text evidence="13 14">F(1)F(0) ATP synthase produces ATP from ADP in the presence of a proton or sodium gradient. F-type ATPases consist of two structural domains, F(1) containing the extramembraneous catalytic core and F(0) containing the membrane proton channel, linked together by a central stalk and a peripheral stalk. During catalysis, ATP synthesis in the catalytic domain of F(1) is coupled via a rotary mechanism of the central stalk subunits to proton translocation.</text>
</comment>
<dbReference type="InterPro" id="IPR035921">
    <property type="entry name" value="F/V-ATP_Csub_sf"/>
</dbReference>
<dbReference type="InterPro" id="IPR002379">
    <property type="entry name" value="ATPase_proteolipid_c-like_dom"/>
</dbReference>
<dbReference type="InterPro" id="IPR005953">
    <property type="entry name" value="ATP_synth_csu_bac/chlpt"/>
</dbReference>
<dbReference type="Proteomes" id="UP000178622">
    <property type="component" value="Unassembled WGS sequence"/>
</dbReference>
<evidence type="ECO:0000256" key="2">
    <source>
        <dbReference type="ARBA" id="ARBA00006704"/>
    </source>
</evidence>
<evidence type="ECO:0000256" key="9">
    <source>
        <dbReference type="ARBA" id="ARBA00023065"/>
    </source>
</evidence>
<dbReference type="GO" id="GO:0045259">
    <property type="term" value="C:proton-transporting ATP synthase complex"/>
    <property type="evidence" value="ECO:0007669"/>
    <property type="project" value="UniProtKB-KW"/>
</dbReference>
<feature type="transmembrane region" description="Helical" evidence="14">
    <location>
        <begin position="46"/>
        <end position="68"/>
    </location>
</feature>
<evidence type="ECO:0000256" key="8">
    <source>
        <dbReference type="ARBA" id="ARBA00022989"/>
    </source>
</evidence>
<evidence type="ECO:0000256" key="1">
    <source>
        <dbReference type="ARBA" id="ARBA00004141"/>
    </source>
</evidence>
<dbReference type="InterPro" id="IPR038662">
    <property type="entry name" value="ATP_synth_F0_csu_sf"/>
</dbReference>
<keyword evidence="6 14" id="KW-0812">Transmembrane</keyword>
<dbReference type="InterPro" id="IPR020537">
    <property type="entry name" value="ATP_synth_F0_csu_DDCD_BS"/>
</dbReference>
<keyword evidence="11 14" id="KW-0472">Membrane</keyword>
<organism evidence="16 17">
    <name type="scientific">Floricoccus tropicus</name>
    <dbReference type="NCBI Taxonomy" id="1859473"/>
    <lineage>
        <taxon>Bacteria</taxon>
        <taxon>Bacillati</taxon>
        <taxon>Bacillota</taxon>
        <taxon>Bacilli</taxon>
        <taxon>Lactobacillales</taxon>
        <taxon>Streptococcaceae</taxon>
        <taxon>Floricoccus</taxon>
    </lineage>
</organism>
<dbReference type="InterPro" id="IPR000454">
    <property type="entry name" value="ATP_synth_F0_csu"/>
</dbReference>
<evidence type="ECO:0000256" key="11">
    <source>
        <dbReference type="ARBA" id="ARBA00023136"/>
    </source>
</evidence>
<evidence type="ECO:0000256" key="5">
    <source>
        <dbReference type="ARBA" id="ARBA00022547"/>
    </source>
</evidence>
<dbReference type="AlphaFoldDB" id="A0A1E8GLS7"/>
<evidence type="ECO:0000256" key="10">
    <source>
        <dbReference type="ARBA" id="ARBA00023121"/>
    </source>
</evidence>
<gene>
    <name evidence="14" type="primary">atpE</name>
    <name evidence="16" type="ORF">BG261_03725</name>
</gene>
<evidence type="ECO:0000313" key="16">
    <source>
        <dbReference type="EMBL" id="OFI49190.1"/>
    </source>
</evidence>
<dbReference type="SUPFAM" id="SSF81333">
    <property type="entry name" value="F1F0 ATP synthase subunit C"/>
    <property type="match status" value="1"/>
</dbReference>
<keyword evidence="7 14" id="KW-0375">Hydrogen ion transport</keyword>
<keyword evidence="12 14" id="KW-0066">ATP synthesis</keyword>
<evidence type="ECO:0000256" key="14">
    <source>
        <dbReference type="HAMAP-Rule" id="MF_01396"/>
    </source>
</evidence>
<dbReference type="Gene3D" id="1.20.20.10">
    <property type="entry name" value="F1F0 ATP synthase subunit C"/>
    <property type="match status" value="1"/>
</dbReference>
<evidence type="ECO:0000256" key="4">
    <source>
        <dbReference type="ARBA" id="ARBA00022475"/>
    </source>
</evidence>
<comment type="similarity">
    <text evidence="2 14">Belongs to the ATPase C chain family.</text>
</comment>
<keyword evidence="10 14" id="KW-0446">Lipid-binding</keyword>
<sequence>MVGIGVGLAAGLAALGAAIGNGLIVANYLQSVARQPEMEGKLRTTMFIGAGLVEGLAIVAIVIAFMLVGKV</sequence>
<comment type="caution">
    <text evidence="16">The sequence shown here is derived from an EMBL/GenBank/DDBJ whole genome shotgun (WGS) entry which is preliminary data.</text>
</comment>
<reference evidence="17" key="1">
    <citation type="submission" date="2016-09" db="EMBL/GenBank/DDBJ databases">
        <title>Draft genome sequence of a novel species of the family Streptococcaceae isolated from flowers.</title>
        <authorList>
            <person name="Chuah L.-O."/>
            <person name="Yap K.-P."/>
            <person name="Thong K.L."/>
            <person name="Liong M.T."/>
            <person name="Ahmad R."/>
            <person name="Rusul G."/>
        </authorList>
    </citation>
    <scope>NUCLEOTIDE SEQUENCE [LARGE SCALE GENOMIC DNA]</scope>
    <source>
        <strain evidence="17">DF1</strain>
    </source>
</reference>
<evidence type="ECO:0000256" key="13">
    <source>
        <dbReference type="ARBA" id="ARBA00025198"/>
    </source>
</evidence>
<comment type="subcellular location">
    <subcellularLocation>
        <location evidence="14">Cell membrane</location>
        <topology evidence="14">Multi-pass membrane protein</topology>
    </subcellularLocation>
    <subcellularLocation>
        <location evidence="1">Membrane</location>
        <topology evidence="1">Multi-pass membrane protein</topology>
    </subcellularLocation>
</comment>
<dbReference type="GO" id="GO:0008289">
    <property type="term" value="F:lipid binding"/>
    <property type="evidence" value="ECO:0007669"/>
    <property type="project" value="UniProtKB-KW"/>
</dbReference>
<dbReference type="GO" id="GO:0033177">
    <property type="term" value="C:proton-transporting two-sector ATPase complex, proton-transporting domain"/>
    <property type="evidence" value="ECO:0007669"/>
    <property type="project" value="InterPro"/>
</dbReference>
<dbReference type="PROSITE" id="PS00605">
    <property type="entry name" value="ATPASE_C"/>
    <property type="match status" value="1"/>
</dbReference>
<evidence type="ECO:0000256" key="7">
    <source>
        <dbReference type="ARBA" id="ARBA00022781"/>
    </source>
</evidence>
<feature type="site" description="Reversibly protonated during proton transport" evidence="14">
    <location>
        <position position="54"/>
    </location>
</feature>
<proteinExistence type="inferred from homology"/>
<evidence type="ECO:0000259" key="15">
    <source>
        <dbReference type="Pfam" id="PF00137"/>
    </source>
</evidence>
<evidence type="ECO:0000256" key="12">
    <source>
        <dbReference type="ARBA" id="ARBA00023310"/>
    </source>
</evidence>
<dbReference type="STRING" id="1859473.BG261_03725"/>
<keyword evidence="17" id="KW-1185">Reference proteome</keyword>
<dbReference type="OrthoDB" id="2357540at2"/>
<keyword evidence="3 14" id="KW-0813">Transport</keyword>
<dbReference type="HAMAP" id="MF_01396">
    <property type="entry name" value="ATP_synth_c_bact"/>
    <property type="match status" value="1"/>
</dbReference>
<comment type="caution">
    <text evidence="14">Lacks conserved residue(s) required for the propagation of feature annotation.</text>
</comment>
<dbReference type="Pfam" id="PF00137">
    <property type="entry name" value="ATP-synt_C"/>
    <property type="match status" value="1"/>
</dbReference>
<dbReference type="GO" id="GO:0046933">
    <property type="term" value="F:proton-transporting ATP synthase activity, rotational mechanism"/>
    <property type="evidence" value="ECO:0007669"/>
    <property type="project" value="UniProtKB-UniRule"/>
</dbReference>
<feature type="domain" description="V-ATPase proteolipid subunit C-like" evidence="15">
    <location>
        <begin position="4"/>
        <end position="67"/>
    </location>
</feature>
<dbReference type="EMBL" id="MKIR01000020">
    <property type="protein sequence ID" value="OFI49190.1"/>
    <property type="molecule type" value="Genomic_DNA"/>
</dbReference>
<comment type="function">
    <text evidence="14">Key component of the F(0) channel; it plays a direct role in translocation across the membrane. A homomeric c-ring of between 10-14 subunits forms the central stalk rotor element with the F(1) delta and epsilon subunits.</text>
</comment>
<dbReference type="NCBIfam" id="TIGR01260">
    <property type="entry name" value="ATP_synt_c"/>
    <property type="match status" value="1"/>
</dbReference>
<accession>A0A1E8GLS7</accession>
<protein>
    <recommendedName>
        <fullName evidence="14">ATP synthase subunit c</fullName>
    </recommendedName>
    <alternativeName>
        <fullName evidence="14">ATP synthase F(0) sector subunit c</fullName>
    </alternativeName>
    <alternativeName>
        <fullName evidence="14">F-type ATPase subunit c</fullName>
        <shortName evidence="14">F-ATPase subunit c</shortName>
    </alternativeName>
    <alternativeName>
        <fullName evidence="14">Lipid-binding protein</fullName>
    </alternativeName>
</protein>